<dbReference type="GO" id="GO:0007052">
    <property type="term" value="P:mitotic spindle organization"/>
    <property type="evidence" value="ECO:0007669"/>
    <property type="project" value="TreeGrafter"/>
</dbReference>
<evidence type="ECO:0000256" key="12">
    <source>
        <dbReference type="SAM" id="Coils"/>
    </source>
</evidence>
<dbReference type="PANTHER" id="PTHR21650:SF2">
    <property type="entry name" value="KINETOCHORE PROTEIN NUF2"/>
    <property type="match status" value="1"/>
</dbReference>
<dbReference type="AlphaFoldDB" id="A0A9P6H1T4"/>
<feature type="domain" description="Kinetochore protein Nuf2 N-terminal" evidence="13">
    <location>
        <begin position="4"/>
        <end position="130"/>
    </location>
</feature>
<evidence type="ECO:0000259" key="13">
    <source>
        <dbReference type="Pfam" id="PF03800"/>
    </source>
</evidence>
<dbReference type="InterPro" id="IPR005549">
    <property type="entry name" value="Kinetochore_Nuf2_N"/>
</dbReference>
<evidence type="ECO:0000256" key="11">
    <source>
        <dbReference type="ARBA" id="ARBA00023328"/>
    </source>
</evidence>
<keyword evidence="10" id="KW-0131">Cell cycle</keyword>
<evidence type="ECO:0000256" key="1">
    <source>
        <dbReference type="ARBA" id="ARBA00004123"/>
    </source>
</evidence>
<evidence type="ECO:0000256" key="8">
    <source>
        <dbReference type="ARBA" id="ARBA00023054"/>
    </source>
</evidence>
<proteinExistence type="inferred from homology"/>
<dbReference type="GO" id="GO:0031262">
    <property type="term" value="C:Ndc80 complex"/>
    <property type="evidence" value="ECO:0007669"/>
    <property type="project" value="InterPro"/>
</dbReference>
<organism evidence="14 15">
    <name type="scientific">Nosema granulosis</name>
    <dbReference type="NCBI Taxonomy" id="83296"/>
    <lineage>
        <taxon>Eukaryota</taxon>
        <taxon>Fungi</taxon>
        <taxon>Fungi incertae sedis</taxon>
        <taxon>Microsporidia</taxon>
        <taxon>Nosematidae</taxon>
        <taxon>Nosema</taxon>
    </lineage>
</organism>
<keyword evidence="8 12" id="KW-0175">Coiled coil</keyword>
<keyword evidence="9" id="KW-0539">Nucleus</keyword>
<evidence type="ECO:0000256" key="6">
    <source>
        <dbReference type="ARBA" id="ARBA00022776"/>
    </source>
</evidence>
<evidence type="ECO:0000313" key="15">
    <source>
        <dbReference type="Proteomes" id="UP000740883"/>
    </source>
</evidence>
<keyword evidence="11" id="KW-0137">Centromere</keyword>
<gene>
    <name evidence="14" type="primary">NUF2</name>
    <name evidence="14" type="ORF">NGRA_0181</name>
</gene>
<dbReference type="GO" id="GO:0051301">
    <property type="term" value="P:cell division"/>
    <property type="evidence" value="ECO:0007669"/>
    <property type="project" value="UniProtKB-KW"/>
</dbReference>
<keyword evidence="5" id="KW-0132">Cell division</keyword>
<evidence type="ECO:0000256" key="7">
    <source>
        <dbReference type="ARBA" id="ARBA00022838"/>
    </source>
</evidence>
<dbReference type="InterPro" id="IPR038275">
    <property type="entry name" value="Nuf2_N_sf"/>
</dbReference>
<dbReference type="Gene3D" id="1.10.287.1490">
    <property type="match status" value="1"/>
</dbReference>
<dbReference type="PANTHER" id="PTHR21650">
    <property type="entry name" value="MEMBRALIN/KINETOCHORE PROTEIN NUF2"/>
    <property type="match status" value="1"/>
</dbReference>
<sequence length="428" mass="50247">MPTKVPDLPVKEIIQYFSELDITIKQADLLKPSYQFVTSLYEGILGIYTSQNVFGNLVSDINMEDQEDSIYLILLYKKMYNFMCRIGVEDFSIKDFSPETKRLIGILSSVINFSMYRDSKKHVYEKMYKVSEEREVIKREVETKIKKKEQELRKCTGEFEVQKGERSKLEQEIAELEENFREVVKIQKILVSETDKLKTERDESNDKLNSLQLLIMNIKQDVACLSSQVVEDPSKLISLLKEMKELVNKEGDSLKELECNKAKYLFKIGSLKTNCEELKQILSLSRNIKDCDKEIEAFKRQIDDIGSNMSNTESSINVCKIRLNHLERQISHIESKLSNLQEIDRRCADEISDRMVNLKNDYEKLSTQRTSMQSKIDQNYNQMKAIEQEIVKTRNEHENEVNDLLNMFCNLKDKQLQSFNEIRKYFEE</sequence>
<evidence type="ECO:0000256" key="2">
    <source>
        <dbReference type="ARBA" id="ARBA00004629"/>
    </source>
</evidence>
<dbReference type="GO" id="GO:0051383">
    <property type="term" value="P:kinetochore organization"/>
    <property type="evidence" value="ECO:0007669"/>
    <property type="project" value="TreeGrafter"/>
</dbReference>
<keyword evidence="7" id="KW-0995">Kinetochore</keyword>
<comment type="caution">
    <text evidence="14">The sequence shown here is derived from an EMBL/GenBank/DDBJ whole genome shotgun (WGS) entry which is preliminary data.</text>
</comment>
<dbReference type="OrthoDB" id="8194677at2759"/>
<evidence type="ECO:0000256" key="3">
    <source>
        <dbReference type="ARBA" id="ARBA00005498"/>
    </source>
</evidence>
<dbReference type="Gene3D" id="1.10.418.60">
    <property type="entry name" value="Ncd80 complex, Nuf2 subunit"/>
    <property type="match status" value="1"/>
</dbReference>
<evidence type="ECO:0000256" key="5">
    <source>
        <dbReference type="ARBA" id="ARBA00022618"/>
    </source>
</evidence>
<dbReference type="GO" id="GO:0044877">
    <property type="term" value="F:protein-containing complex binding"/>
    <property type="evidence" value="ECO:0007669"/>
    <property type="project" value="TreeGrafter"/>
</dbReference>
<comment type="subcellular location">
    <subcellularLocation>
        <location evidence="2">Chromosome</location>
        <location evidence="2">Centromere</location>
        <location evidence="2">Kinetochore</location>
    </subcellularLocation>
    <subcellularLocation>
        <location evidence="1">Nucleus</location>
    </subcellularLocation>
</comment>
<keyword evidence="4" id="KW-0158">Chromosome</keyword>
<dbReference type="GO" id="GO:0051315">
    <property type="term" value="P:attachment of mitotic spindle microtubules to kinetochore"/>
    <property type="evidence" value="ECO:0007669"/>
    <property type="project" value="TreeGrafter"/>
</dbReference>
<dbReference type="GO" id="GO:0045132">
    <property type="term" value="P:meiotic chromosome segregation"/>
    <property type="evidence" value="ECO:0007669"/>
    <property type="project" value="TreeGrafter"/>
</dbReference>
<dbReference type="Proteomes" id="UP000740883">
    <property type="component" value="Unassembled WGS sequence"/>
</dbReference>
<dbReference type="EMBL" id="SBJO01000006">
    <property type="protein sequence ID" value="KAF9764863.1"/>
    <property type="molecule type" value="Genomic_DNA"/>
</dbReference>
<comment type="similarity">
    <text evidence="3">Belongs to the NUF2 family.</text>
</comment>
<dbReference type="GO" id="GO:0005634">
    <property type="term" value="C:nucleus"/>
    <property type="evidence" value="ECO:0007669"/>
    <property type="project" value="UniProtKB-SubCell"/>
</dbReference>
<evidence type="ECO:0000256" key="4">
    <source>
        <dbReference type="ARBA" id="ARBA00022454"/>
    </source>
</evidence>
<evidence type="ECO:0000256" key="9">
    <source>
        <dbReference type="ARBA" id="ARBA00023242"/>
    </source>
</evidence>
<keyword evidence="15" id="KW-1185">Reference proteome</keyword>
<name>A0A9P6H1T4_9MICR</name>
<protein>
    <submittedName>
        <fullName evidence="14">Kinetochore protein NUF2</fullName>
    </submittedName>
</protein>
<dbReference type="Pfam" id="PF03800">
    <property type="entry name" value="Nuf2"/>
    <property type="match status" value="1"/>
</dbReference>
<evidence type="ECO:0000313" key="14">
    <source>
        <dbReference type="EMBL" id="KAF9764863.1"/>
    </source>
</evidence>
<evidence type="ECO:0000256" key="10">
    <source>
        <dbReference type="ARBA" id="ARBA00023306"/>
    </source>
</evidence>
<feature type="coiled-coil region" evidence="12">
    <location>
        <begin position="138"/>
        <end position="403"/>
    </location>
</feature>
<keyword evidence="6" id="KW-0498">Mitosis</keyword>
<reference evidence="14 15" key="1">
    <citation type="journal article" date="2020" name="Genome Biol. Evol.">
        <title>Comparative genomics of strictly vertically transmitted, feminizing microsporidia endosymbionts of amphipod crustaceans.</title>
        <authorList>
            <person name="Cormier A."/>
            <person name="Chebbi M.A."/>
            <person name="Giraud I."/>
            <person name="Wattier R."/>
            <person name="Teixeira M."/>
            <person name="Gilbert C."/>
            <person name="Rigaud T."/>
            <person name="Cordaux R."/>
        </authorList>
    </citation>
    <scope>NUCLEOTIDE SEQUENCE [LARGE SCALE GENOMIC DNA]</scope>
    <source>
        <strain evidence="14 15">Ou3-Ou53</strain>
    </source>
</reference>
<accession>A0A9P6H1T4</accession>